<name>A0A6V8PWJ5_9ACTN</name>
<keyword evidence="2" id="KW-0560">Oxidoreductase</keyword>
<dbReference type="InterPro" id="IPR050722">
    <property type="entry name" value="Pyruvate:ferred/Flavod_OxRd"/>
</dbReference>
<reference evidence="4 5" key="1">
    <citation type="journal article" date="2020" name="Front. Microbiol.">
        <title>Single-cell genomics of novel Actinobacteria with the Wood-Ljungdahl pathway discovered in a serpentinizing system.</title>
        <authorList>
            <person name="Merino N."/>
            <person name="Kawai M."/>
            <person name="Boyd E.S."/>
            <person name="Colman D.R."/>
            <person name="McGlynn S.E."/>
            <person name="Nealson K.H."/>
            <person name="Kurokawa K."/>
            <person name="Hongoh Y."/>
        </authorList>
    </citation>
    <scope>NUCLEOTIDE SEQUENCE [LARGE SCALE GENOMIC DNA]</scope>
    <source>
        <strain evidence="4 5">S44</strain>
    </source>
</reference>
<keyword evidence="4" id="KW-0670">Pyruvate</keyword>
<dbReference type="Proteomes" id="UP000561271">
    <property type="component" value="Unassembled WGS sequence"/>
</dbReference>
<dbReference type="GO" id="GO:0006979">
    <property type="term" value="P:response to oxidative stress"/>
    <property type="evidence" value="ECO:0007669"/>
    <property type="project" value="TreeGrafter"/>
</dbReference>
<protein>
    <submittedName>
        <fullName evidence="4">Pyruvate ferredoxin oxidoreductase alpha subunit</fullName>
    </submittedName>
</protein>
<evidence type="ECO:0000259" key="3">
    <source>
        <dbReference type="Pfam" id="PF01855"/>
    </source>
</evidence>
<dbReference type="GO" id="GO:0000287">
    <property type="term" value="F:magnesium ion binding"/>
    <property type="evidence" value="ECO:0007669"/>
    <property type="project" value="UniProtKB-ARBA"/>
</dbReference>
<dbReference type="PANTHER" id="PTHR32154">
    <property type="entry name" value="PYRUVATE-FLAVODOXIN OXIDOREDUCTASE-RELATED"/>
    <property type="match status" value="1"/>
</dbReference>
<comment type="similarity">
    <text evidence="1">Belongs to the pyruvate:ferredoxin/flavodoxin oxidoreductase family.</text>
</comment>
<evidence type="ECO:0000313" key="4">
    <source>
        <dbReference type="EMBL" id="GFP36828.1"/>
    </source>
</evidence>
<evidence type="ECO:0000313" key="5">
    <source>
        <dbReference type="Proteomes" id="UP000561271"/>
    </source>
</evidence>
<dbReference type="AlphaFoldDB" id="A0A6V8PWJ5"/>
<proteinExistence type="inferred from homology"/>
<dbReference type="Gene3D" id="3.40.50.970">
    <property type="match status" value="1"/>
</dbReference>
<feature type="non-terminal residue" evidence="4">
    <location>
        <position position="210"/>
    </location>
</feature>
<dbReference type="InterPro" id="IPR029061">
    <property type="entry name" value="THDP-binding"/>
</dbReference>
<gene>
    <name evidence="4" type="ORF">HKBW3S44_00509</name>
</gene>
<feature type="domain" description="Pyruvate flavodoxin/ferredoxin oxidoreductase pyrimidine binding" evidence="3">
    <location>
        <begin position="37"/>
        <end position="206"/>
    </location>
</feature>
<dbReference type="Pfam" id="PF01855">
    <property type="entry name" value="POR_N"/>
    <property type="match status" value="1"/>
</dbReference>
<evidence type="ECO:0000256" key="1">
    <source>
        <dbReference type="ARBA" id="ARBA00009032"/>
    </source>
</evidence>
<dbReference type="EMBL" id="BLSC01000025">
    <property type="protein sequence ID" value="GFP36828.1"/>
    <property type="molecule type" value="Genomic_DNA"/>
</dbReference>
<dbReference type="CDD" id="cd07034">
    <property type="entry name" value="TPP_PYR_PFOR_IOR-alpha_like"/>
    <property type="match status" value="1"/>
</dbReference>
<comment type="caution">
    <text evidence="4">The sequence shown here is derived from an EMBL/GenBank/DDBJ whole genome shotgun (WGS) entry which is preliminary data.</text>
</comment>
<accession>A0A6V8PWJ5</accession>
<dbReference type="SUPFAM" id="SSF52518">
    <property type="entry name" value="Thiamin diphosphate-binding fold (THDP-binding)"/>
    <property type="match status" value="1"/>
</dbReference>
<dbReference type="InterPro" id="IPR002880">
    <property type="entry name" value="Pyrv_Fd/Flavodoxin_OxRdtase_N"/>
</dbReference>
<dbReference type="GO" id="GO:0016491">
    <property type="term" value="F:oxidoreductase activity"/>
    <property type="evidence" value="ECO:0007669"/>
    <property type="project" value="UniProtKB-KW"/>
</dbReference>
<sequence>MRAQTTIPTMEEQEEERAIELVQKVDFKKGNEMAAIAARQINYHLMGYFPITPSTEIAEEVDEMYADGEHQIRMVPADGEHGAAGICYGATLGGGRVLNATSAQGLLYAMEQLPVQSGTRFPMVLNVVTRSVSGPLDIRGDHSDIMMALNTGWIILLARDPQVVYDMNIIAVRLGEHPEVRLPVIVASDGFFTSHQKRRVRYFQEARVVQ</sequence>
<dbReference type="PANTHER" id="PTHR32154:SF0">
    <property type="entry name" value="PYRUVATE-FLAVODOXIN OXIDOREDUCTASE-RELATED"/>
    <property type="match status" value="1"/>
</dbReference>
<evidence type="ECO:0000256" key="2">
    <source>
        <dbReference type="ARBA" id="ARBA00023002"/>
    </source>
</evidence>
<organism evidence="4 5">
    <name type="scientific">Candidatus Hakubella thermalkaliphila</name>
    <dbReference type="NCBI Taxonomy" id="2754717"/>
    <lineage>
        <taxon>Bacteria</taxon>
        <taxon>Bacillati</taxon>
        <taxon>Actinomycetota</taxon>
        <taxon>Actinomycetota incertae sedis</taxon>
        <taxon>Candidatus Hakubellales</taxon>
        <taxon>Candidatus Hakubellaceae</taxon>
        <taxon>Candidatus Hakubella</taxon>
    </lineage>
</organism>